<comment type="caution">
    <text evidence="13">The sequence shown here is derived from an EMBL/GenBank/DDBJ whole genome shotgun (WGS) entry which is preliminary data.</text>
</comment>
<protein>
    <recommendedName>
        <fullName evidence="2">Type II secretion system protein H</fullName>
    </recommendedName>
    <alternativeName>
        <fullName evidence="10">General secretion pathway protein H</fullName>
    </alternativeName>
</protein>
<keyword evidence="6 11" id="KW-0812">Transmembrane</keyword>
<dbReference type="EMBL" id="JACEMT010000032">
    <property type="protein sequence ID" value="MBA4501116.1"/>
    <property type="molecule type" value="Genomic_DNA"/>
</dbReference>
<evidence type="ECO:0000313" key="14">
    <source>
        <dbReference type="Proteomes" id="UP000538931"/>
    </source>
</evidence>
<keyword evidence="14" id="KW-1185">Reference proteome</keyword>
<comment type="similarity">
    <text evidence="9">Belongs to the GSP H family.</text>
</comment>
<dbReference type="Pfam" id="PF12019">
    <property type="entry name" value="GspH"/>
    <property type="match status" value="1"/>
</dbReference>
<evidence type="ECO:0000313" key="13">
    <source>
        <dbReference type="EMBL" id="MBA4501116.1"/>
    </source>
</evidence>
<evidence type="ECO:0000256" key="7">
    <source>
        <dbReference type="ARBA" id="ARBA00022989"/>
    </source>
</evidence>
<keyword evidence="5" id="KW-0997">Cell inner membrane</keyword>
<dbReference type="AlphaFoldDB" id="A0A7W2A9U5"/>
<reference evidence="13 14" key="1">
    <citation type="submission" date="2020-07" db="EMBL/GenBank/DDBJ databases">
        <title>Bacterium isolated from marien macroalgae.</title>
        <authorList>
            <person name="Zhu K."/>
            <person name="Lu D."/>
            <person name="Du Z."/>
        </authorList>
    </citation>
    <scope>NUCLEOTIDE SEQUENCE [LARGE SCALE GENOMIC DNA]</scope>
    <source>
        <strain evidence="13 14">3-1745</strain>
    </source>
</reference>
<accession>A0A7W2A9U5</accession>
<dbReference type="SUPFAM" id="SSF54523">
    <property type="entry name" value="Pili subunits"/>
    <property type="match status" value="1"/>
</dbReference>
<keyword evidence="8 11" id="KW-0472">Membrane</keyword>
<evidence type="ECO:0000259" key="12">
    <source>
        <dbReference type="Pfam" id="PF12019"/>
    </source>
</evidence>
<comment type="subcellular location">
    <subcellularLocation>
        <location evidence="1">Cell inner membrane</location>
        <topology evidence="1">Single-pass membrane protein</topology>
    </subcellularLocation>
</comment>
<evidence type="ECO:0000256" key="9">
    <source>
        <dbReference type="ARBA" id="ARBA00025772"/>
    </source>
</evidence>
<gene>
    <name evidence="13" type="ORF">H1S06_01870</name>
</gene>
<dbReference type="GO" id="GO:0015628">
    <property type="term" value="P:protein secretion by the type II secretion system"/>
    <property type="evidence" value="ECO:0007669"/>
    <property type="project" value="InterPro"/>
</dbReference>
<evidence type="ECO:0000256" key="6">
    <source>
        <dbReference type="ARBA" id="ARBA00022692"/>
    </source>
</evidence>
<keyword evidence="4" id="KW-0488">Methylation</keyword>
<evidence type="ECO:0000256" key="10">
    <source>
        <dbReference type="ARBA" id="ARBA00030775"/>
    </source>
</evidence>
<evidence type="ECO:0000256" key="3">
    <source>
        <dbReference type="ARBA" id="ARBA00022475"/>
    </source>
</evidence>
<proteinExistence type="inferred from homology"/>
<dbReference type="NCBIfam" id="TIGR02532">
    <property type="entry name" value="IV_pilin_GFxxxE"/>
    <property type="match status" value="1"/>
</dbReference>
<dbReference type="GO" id="GO:0005886">
    <property type="term" value="C:plasma membrane"/>
    <property type="evidence" value="ECO:0007669"/>
    <property type="project" value="UniProtKB-SubCell"/>
</dbReference>
<keyword evidence="3" id="KW-1003">Cell membrane</keyword>
<name>A0A7W2A9U5_9GAMM</name>
<dbReference type="Proteomes" id="UP000538931">
    <property type="component" value="Unassembled WGS sequence"/>
</dbReference>
<dbReference type="InterPro" id="IPR012902">
    <property type="entry name" value="N_methyl_site"/>
</dbReference>
<dbReference type="InterPro" id="IPR022346">
    <property type="entry name" value="T2SS_GspH"/>
</dbReference>
<dbReference type="InterPro" id="IPR045584">
    <property type="entry name" value="Pilin-like"/>
</dbReference>
<dbReference type="Gene3D" id="3.55.40.10">
    <property type="entry name" value="minor pseudopilin epsh domain"/>
    <property type="match status" value="1"/>
</dbReference>
<dbReference type="GO" id="GO:0015627">
    <property type="term" value="C:type II protein secretion system complex"/>
    <property type="evidence" value="ECO:0007669"/>
    <property type="project" value="InterPro"/>
</dbReference>
<evidence type="ECO:0000256" key="4">
    <source>
        <dbReference type="ARBA" id="ARBA00022481"/>
    </source>
</evidence>
<evidence type="ECO:0000256" key="5">
    <source>
        <dbReference type="ARBA" id="ARBA00022519"/>
    </source>
</evidence>
<sequence>MDDRRIPPAPVQRGLTLVELMLGITILCILAALAPPSFTALLANTRLSAVESDLIGLLVLTRSTAIAQNRRVTLCRSDNGLQCAGTAHQGVAQWQGGLIFVDQDQNGSVNNDETVFYVANFPSAATILWNRGDRLVYQPDGTALGGSNGTFRVRVPDSVREHHVILSLMGRVRSTRVTPEP</sequence>
<feature type="domain" description="General secretion pathway GspH" evidence="12">
    <location>
        <begin position="53"/>
        <end position="170"/>
    </location>
</feature>
<dbReference type="Pfam" id="PF07963">
    <property type="entry name" value="N_methyl"/>
    <property type="match status" value="1"/>
</dbReference>
<dbReference type="RefSeq" id="WP_181736738.1">
    <property type="nucleotide sequence ID" value="NZ_JACEMT010000032.1"/>
</dbReference>
<evidence type="ECO:0000256" key="8">
    <source>
        <dbReference type="ARBA" id="ARBA00023136"/>
    </source>
</evidence>
<evidence type="ECO:0000256" key="2">
    <source>
        <dbReference type="ARBA" id="ARBA00021549"/>
    </source>
</evidence>
<organism evidence="13 14">
    <name type="scientific">Marinobacterium marinum</name>
    <dbReference type="NCBI Taxonomy" id="2756129"/>
    <lineage>
        <taxon>Bacteria</taxon>
        <taxon>Pseudomonadati</taxon>
        <taxon>Pseudomonadota</taxon>
        <taxon>Gammaproteobacteria</taxon>
        <taxon>Oceanospirillales</taxon>
        <taxon>Oceanospirillaceae</taxon>
        <taxon>Marinobacterium</taxon>
    </lineage>
</organism>
<evidence type="ECO:0000256" key="11">
    <source>
        <dbReference type="SAM" id="Phobius"/>
    </source>
</evidence>
<keyword evidence="7 11" id="KW-1133">Transmembrane helix</keyword>
<feature type="transmembrane region" description="Helical" evidence="11">
    <location>
        <begin position="20"/>
        <end position="43"/>
    </location>
</feature>
<evidence type="ECO:0000256" key="1">
    <source>
        <dbReference type="ARBA" id="ARBA00004377"/>
    </source>
</evidence>